<name>A0ACB7FH31_NIBAL</name>
<dbReference type="EMBL" id="CM024798">
    <property type="protein sequence ID" value="KAG8013748.1"/>
    <property type="molecule type" value="Genomic_DNA"/>
</dbReference>
<sequence>MQDIQENAGSRLAAASHHTSICPSNGKHPQLLTAQHSSLNCCWTELDSSWTSKVVLEPLWTTEVVLDSIGISEVELDSMLGSPRLELDSIGISEVVLDPVWSSEVVLDLVWSSEVVLDLVWISEVELESRWTSEVELDAAWTCRMQLSRLSPWTWRTEASFTCVDNTLRLLGGFSGPTLNQLTTGSLVT</sequence>
<proteinExistence type="predicted"/>
<protein>
    <submittedName>
        <fullName evidence="1">Uncharacterized protein</fullName>
    </submittedName>
</protein>
<organism evidence="1 2">
    <name type="scientific">Nibea albiflora</name>
    <name type="common">Yellow drum</name>
    <name type="synonym">Corvina albiflora</name>
    <dbReference type="NCBI Taxonomy" id="240163"/>
    <lineage>
        <taxon>Eukaryota</taxon>
        <taxon>Metazoa</taxon>
        <taxon>Chordata</taxon>
        <taxon>Craniata</taxon>
        <taxon>Vertebrata</taxon>
        <taxon>Euteleostomi</taxon>
        <taxon>Actinopterygii</taxon>
        <taxon>Neopterygii</taxon>
        <taxon>Teleostei</taxon>
        <taxon>Neoteleostei</taxon>
        <taxon>Acanthomorphata</taxon>
        <taxon>Eupercaria</taxon>
        <taxon>Sciaenidae</taxon>
        <taxon>Nibea</taxon>
    </lineage>
</organism>
<comment type="caution">
    <text evidence="1">The sequence shown here is derived from an EMBL/GenBank/DDBJ whole genome shotgun (WGS) entry which is preliminary data.</text>
</comment>
<reference evidence="1" key="1">
    <citation type="submission" date="2020-04" db="EMBL/GenBank/DDBJ databases">
        <title>A chromosome-scale assembly and high-density genetic map of the yellow drum (Nibea albiflora) genome.</title>
        <authorList>
            <person name="Xu D."/>
            <person name="Zhang W."/>
            <person name="Chen R."/>
            <person name="Tan P."/>
            <person name="Wang L."/>
            <person name="Song H."/>
            <person name="Tian L."/>
            <person name="Zhu Q."/>
            <person name="Wang B."/>
        </authorList>
    </citation>
    <scope>NUCLEOTIDE SEQUENCE</scope>
    <source>
        <strain evidence="1">ZJHYS-2018</strain>
    </source>
</reference>
<keyword evidence="2" id="KW-1185">Reference proteome</keyword>
<gene>
    <name evidence="1" type="ORF">GBF38_015867</name>
</gene>
<evidence type="ECO:0000313" key="2">
    <source>
        <dbReference type="Proteomes" id="UP000805704"/>
    </source>
</evidence>
<dbReference type="Proteomes" id="UP000805704">
    <property type="component" value="Chromosome 10"/>
</dbReference>
<evidence type="ECO:0000313" key="1">
    <source>
        <dbReference type="EMBL" id="KAG8013748.1"/>
    </source>
</evidence>
<accession>A0ACB7FH31</accession>